<comment type="caution">
    <text evidence="2">The sequence shown here is derived from an EMBL/GenBank/DDBJ whole genome shotgun (WGS) entry which is preliminary data.</text>
</comment>
<feature type="transmembrane region" description="Helical" evidence="1">
    <location>
        <begin position="398"/>
        <end position="421"/>
    </location>
</feature>
<protein>
    <submittedName>
        <fullName evidence="2">ABC transporter permease</fullName>
    </submittedName>
</protein>
<feature type="transmembrane region" description="Helical" evidence="1">
    <location>
        <begin position="45"/>
        <end position="63"/>
    </location>
</feature>
<keyword evidence="3" id="KW-1185">Reference proteome</keyword>
<evidence type="ECO:0000256" key="1">
    <source>
        <dbReference type="SAM" id="Phobius"/>
    </source>
</evidence>
<feature type="transmembrane region" description="Helical" evidence="1">
    <location>
        <begin position="239"/>
        <end position="259"/>
    </location>
</feature>
<organism evidence="2 3">
    <name type="scientific">Lysobacter korlensis</name>
    <dbReference type="NCBI Taxonomy" id="553636"/>
    <lineage>
        <taxon>Bacteria</taxon>
        <taxon>Pseudomonadati</taxon>
        <taxon>Pseudomonadota</taxon>
        <taxon>Gammaproteobacteria</taxon>
        <taxon>Lysobacterales</taxon>
        <taxon>Lysobacteraceae</taxon>
        <taxon>Lysobacter</taxon>
    </lineage>
</organism>
<keyword evidence="1" id="KW-1133">Transmembrane helix</keyword>
<feature type="transmembrane region" description="Helical" evidence="1">
    <location>
        <begin position="464"/>
        <end position="488"/>
    </location>
</feature>
<accession>A0ABV6RYY5</accession>
<feature type="transmembrane region" description="Helical" evidence="1">
    <location>
        <begin position="157"/>
        <end position="177"/>
    </location>
</feature>
<keyword evidence="1" id="KW-0472">Membrane</keyword>
<evidence type="ECO:0000313" key="3">
    <source>
        <dbReference type="Proteomes" id="UP001589896"/>
    </source>
</evidence>
<feature type="transmembrane region" description="Helical" evidence="1">
    <location>
        <begin position="347"/>
        <end position="369"/>
    </location>
</feature>
<feature type="transmembrane region" description="Helical" evidence="1">
    <location>
        <begin position="508"/>
        <end position="528"/>
    </location>
</feature>
<feature type="transmembrane region" description="Helical" evidence="1">
    <location>
        <begin position="298"/>
        <end position="320"/>
    </location>
</feature>
<gene>
    <name evidence="2" type="ORF">ACFFGH_30455</name>
</gene>
<dbReference type="Proteomes" id="UP001589896">
    <property type="component" value="Unassembled WGS sequence"/>
</dbReference>
<name>A0ABV6RYY5_9GAMM</name>
<proteinExistence type="predicted"/>
<feature type="transmembrane region" description="Helical" evidence="1">
    <location>
        <begin position="433"/>
        <end position="457"/>
    </location>
</feature>
<feature type="transmembrane region" description="Helical" evidence="1">
    <location>
        <begin position="120"/>
        <end position="145"/>
    </location>
</feature>
<feature type="transmembrane region" description="Helical" evidence="1">
    <location>
        <begin position="70"/>
        <end position="94"/>
    </location>
</feature>
<dbReference type="EMBL" id="JBHLTG010000011">
    <property type="protein sequence ID" value="MFC0682174.1"/>
    <property type="molecule type" value="Genomic_DNA"/>
</dbReference>
<evidence type="ECO:0000313" key="2">
    <source>
        <dbReference type="EMBL" id="MFC0682174.1"/>
    </source>
</evidence>
<sequence length="535" mass="54269">MGRLLGAQLRRDRWQLAIWVGGAGLLAFAAASAVGAEFAAEADRRGIVALAATNPAFMFLRGVPDGIEVGAVVFFTTFAFLGVMAGLLSTFLVVRHTRADEGLGRIELLGGGAATRTAPLVATLLLALLANALLGGAVGVGMLGAGLDAARAMLTGLTVAAIGLVFAGAAAIAAQLLPSSRGANGVSAAVVGGAYLIRGAGDALATPSADLTSAESSWLSWLSPIGWGQRVRPFGDIDLWPLLLCLGAAALLAGVALRLRASRDLGASLLQERPGRARAGRSLRSAGGLAWRLQRPTLLGWAAGAAVLGTMAGALAPAVADALDSNAALSELIRRLSPSTRGDALDIFTTAILGLAGVLAAAAGVQAMVRLRSEESEDRAELLLAAPLRRWRWMLAHVAVACLSVGVVALCAGLAAGIAFSMTGYPERLGSSVGAAAAHIPTALVFVGLVGVIFGVLPRLTAPLGWGLLTLGIVVGQFGDLLQLPQAVQDVSPFAHSPGLPADRLEPAALVVLATLAALAVALGVAAFRRRDVRS</sequence>
<reference evidence="2 3" key="1">
    <citation type="submission" date="2024-09" db="EMBL/GenBank/DDBJ databases">
        <authorList>
            <person name="Sun Q."/>
            <person name="Mori K."/>
        </authorList>
    </citation>
    <scope>NUCLEOTIDE SEQUENCE [LARGE SCALE GENOMIC DNA]</scope>
    <source>
        <strain evidence="2 3">KCTC 23076</strain>
    </source>
</reference>
<keyword evidence="1" id="KW-0812">Transmembrane</keyword>
<dbReference type="RefSeq" id="WP_386675938.1">
    <property type="nucleotide sequence ID" value="NZ_JBHLTG010000011.1"/>
</dbReference>